<feature type="compositionally biased region" description="Polar residues" evidence="1">
    <location>
        <begin position="122"/>
        <end position="139"/>
    </location>
</feature>
<dbReference type="AlphaFoldDB" id="A0A9Q0MLM7"/>
<reference evidence="2" key="1">
    <citation type="submission" date="2022-07" db="EMBL/GenBank/DDBJ databases">
        <authorList>
            <person name="Trinca V."/>
            <person name="Uliana J.V.C."/>
            <person name="Torres T.T."/>
            <person name="Ward R.J."/>
            <person name="Monesi N."/>
        </authorList>
    </citation>
    <scope>NUCLEOTIDE SEQUENCE</scope>
    <source>
        <strain evidence="2">HSMRA1968</strain>
        <tissue evidence="2">Whole embryos</tissue>
    </source>
</reference>
<dbReference type="EMBL" id="WJQU01003235">
    <property type="protein sequence ID" value="KAJ6626586.1"/>
    <property type="molecule type" value="Genomic_DNA"/>
</dbReference>
<feature type="compositionally biased region" description="Low complexity" evidence="1">
    <location>
        <begin position="87"/>
        <end position="100"/>
    </location>
</feature>
<name>A0A9Q0MLM7_9DIPT</name>
<evidence type="ECO:0000256" key="1">
    <source>
        <dbReference type="SAM" id="MobiDB-lite"/>
    </source>
</evidence>
<feature type="region of interest" description="Disordered" evidence="1">
    <location>
        <begin position="75"/>
        <end position="206"/>
    </location>
</feature>
<protein>
    <submittedName>
        <fullName evidence="2">Uncharacterized protein</fullName>
    </submittedName>
</protein>
<proteinExistence type="predicted"/>
<gene>
    <name evidence="2" type="ORF">Bhyg_17214</name>
</gene>
<organism evidence="2 3">
    <name type="scientific">Pseudolycoriella hygida</name>
    <dbReference type="NCBI Taxonomy" id="35572"/>
    <lineage>
        <taxon>Eukaryota</taxon>
        <taxon>Metazoa</taxon>
        <taxon>Ecdysozoa</taxon>
        <taxon>Arthropoda</taxon>
        <taxon>Hexapoda</taxon>
        <taxon>Insecta</taxon>
        <taxon>Pterygota</taxon>
        <taxon>Neoptera</taxon>
        <taxon>Endopterygota</taxon>
        <taxon>Diptera</taxon>
        <taxon>Nematocera</taxon>
        <taxon>Sciaroidea</taxon>
        <taxon>Sciaridae</taxon>
        <taxon>Pseudolycoriella</taxon>
    </lineage>
</organism>
<dbReference type="OrthoDB" id="6159439at2759"/>
<feature type="compositionally biased region" description="Basic and acidic residues" evidence="1">
    <location>
        <begin position="140"/>
        <end position="155"/>
    </location>
</feature>
<dbReference type="Proteomes" id="UP001151699">
    <property type="component" value="Unassembled WGS sequence"/>
</dbReference>
<accession>A0A9Q0MLM7</accession>
<feature type="compositionally biased region" description="Low complexity" evidence="1">
    <location>
        <begin position="162"/>
        <end position="174"/>
    </location>
</feature>
<evidence type="ECO:0000313" key="2">
    <source>
        <dbReference type="EMBL" id="KAJ6626586.1"/>
    </source>
</evidence>
<feature type="compositionally biased region" description="Polar residues" evidence="1">
    <location>
        <begin position="185"/>
        <end position="203"/>
    </location>
</feature>
<sequence>MDNPFVQSSGSDSPKLSGIIGPHHLAPNYSSGQLDLNNLSPTANAFNLAAFRSPGFLGAHGFAFGGNFGYREHSPGTFDGNNPTAVSGQNSQNFNNNSSSPINHPYNDRNSPNRDGFLSDYYHNNNTSKKPSEYNNSDNRGSDRQNNHSFGRDSESPELQTRSSPVDSSRSYPSQKSDGYHSPHQDSIGSRSPENLSGKQKSTLPDMLDHHKLPLSFLGPPLAALHSMTEMKSGGHQQTNPGGHNAPNPHGIDTILSRPPPVTSAGINALTNGGIPPRFSIAAAAAGMAQYLSQSQNGQLKAHSGQLVDRSHLYWPGLQGLVTNPMAWRDRLTSSSE</sequence>
<keyword evidence="3" id="KW-1185">Reference proteome</keyword>
<comment type="caution">
    <text evidence="2">The sequence shown here is derived from an EMBL/GenBank/DDBJ whole genome shotgun (WGS) entry which is preliminary data.</text>
</comment>
<evidence type="ECO:0000313" key="3">
    <source>
        <dbReference type="Proteomes" id="UP001151699"/>
    </source>
</evidence>